<accession>A0ABV8CK70</accession>
<dbReference type="PANTHER" id="PTHR34981:SF1">
    <property type="entry name" value="CELL DIVISION PROTEIN ZAPA"/>
    <property type="match status" value="1"/>
</dbReference>
<keyword evidence="6" id="KW-0175">Coiled coil</keyword>
<dbReference type="EMBL" id="JBHSAF010000001">
    <property type="protein sequence ID" value="MFC3912302.1"/>
    <property type="molecule type" value="Genomic_DNA"/>
</dbReference>
<dbReference type="PANTHER" id="PTHR34981">
    <property type="entry name" value="CELL DIVISION PROTEIN ZAPA"/>
    <property type="match status" value="1"/>
</dbReference>
<evidence type="ECO:0000256" key="4">
    <source>
        <dbReference type="ARBA" id="ARBA00022490"/>
    </source>
</evidence>
<reference evidence="13" key="1">
    <citation type="journal article" date="2019" name="Int. J. Syst. Evol. Microbiol.">
        <title>The Global Catalogue of Microorganisms (GCM) 10K type strain sequencing project: providing services to taxonomists for standard genome sequencing and annotation.</title>
        <authorList>
            <consortium name="The Broad Institute Genomics Platform"/>
            <consortium name="The Broad Institute Genome Sequencing Center for Infectious Disease"/>
            <person name="Wu L."/>
            <person name="Ma J."/>
        </authorList>
    </citation>
    <scope>NUCLEOTIDE SEQUENCE [LARGE SCALE GENOMIC DNA]</scope>
    <source>
        <strain evidence="13">CCUG 54939</strain>
    </source>
</reference>
<dbReference type="GO" id="GO:0051301">
    <property type="term" value="P:cell division"/>
    <property type="evidence" value="ECO:0007669"/>
    <property type="project" value="UniProtKB-KW"/>
</dbReference>
<dbReference type="InterPro" id="IPR042233">
    <property type="entry name" value="Cell_div_ZapA_N"/>
</dbReference>
<dbReference type="Proteomes" id="UP001595692">
    <property type="component" value="Unassembled WGS sequence"/>
</dbReference>
<keyword evidence="4" id="KW-0963">Cytoplasm</keyword>
<sequence>MTTGIEAVEINIMGRIYKLSCQTGQGGALRAAAAELNELLAQMRQRSRSSNNEQLAVMAALNFCHELALEKNKNRQYSETMDQRIRMLQTTIEEALQEQGRLLRQ</sequence>
<gene>
    <name evidence="12" type="primary">zapA</name>
    <name evidence="12" type="ORF">ACFOSS_02335</name>
</gene>
<dbReference type="SUPFAM" id="SSF102829">
    <property type="entry name" value="Cell division protein ZapA-like"/>
    <property type="match status" value="1"/>
</dbReference>
<evidence type="ECO:0000256" key="3">
    <source>
        <dbReference type="ARBA" id="ARBA00015195"/>
    </source>
</evidence>
<keyword evidence="7" id="KW-0717">Septation</keyword>
<comment type="subcellular location">
    <subcellularLocation>
        <location evidence="1">Cytoplasm</location>
    </subcellularLocation>
</comment>
<evidence type="ECO:0000313" key="12">
    <source>
        <dbReference type="EMBL" id="MFC3912302.1"/>
    </source>
</evidence>
<evidence type="ECO:0000256" key="10">
    <source>
        <dbReference type="ARBA" id="ARBA00026068"/>
    </source>
</evidence>
<keyword evidence="5 12" id="KW-0132">Cell division</keyword>
<comment type="function">
    <text evidence="9">Activator of cell division through the inhibition of FtsZ GTPase activity, therefore promoting FtsZ assembly into bundles of protofilaments necessary for the formation of the division Z ring. It is recruited early at mid-cell but it is not essential for cell division.</text>
</comment>
<dbReference type="InterPro" id="IPR007838">
    <property type="entry name" value="Cell_div_ZapA-like"/>
</dbReference>
<comment type="similarity">
    <text evidence="2">Belongs to the ZapA family. Type 1 subfamily.</text>
</comment>
<comment type="subunit">
    <text evidence="10">Homodimer. Interacts with FtsZ.</text>
</comment>
<organism evidence="12 13">
    <name type="scientific">Pseudaeromonas sharmana</name>
    <dbReference type="NCBI Taxonomy" id="328412"/>
    <lineage>
        <taxon>Bacteria</taxon>
        <taxon>Pseudomonadati</taxon>
        <taxon>Pseudomonadota</taxon>
        <taxon>Gammaproteobacteria</taxon>
        <taxon>Aeromonadales</taxon>
        <taxon>Aeromonadaceae</taxon>
        <taxon>Pseudaeromonas</taxon>
    </lineage>
</organism>
<dbReference type="NCBIfam" id="NF008209">
    <property type="entry name" value="PRK10972.1"/>
    <property type="match status" value="1"/>
</dbReference>
<keyword evidence="8" id="KW-0131">Cell cycle</keyword>
<name>A0ABV8CK70_9GAMM</name>
<evidence type="ECO:0000256" key="1">
    <source>
        <dbReference type="ARBA" id="ARBA00004496"/>
    </source>
</evidence>
<evidence type="ECO:0000256" key="5">
    <source>
        <dbReference type="ARBA" id="ARBA00022618"/>
    </source>
</evidence>
<dbReference type="Gene3D" id="3.30.160.880">
    <property type="entry name" value="Cell division protein ZapA protomer, N-terminal domain"/>
    <property type="match status" value="1"/>
</dbReference>
<evidence type="ECO:0000256" key="6">
    <source>
        <dbReference type="ARBA" id="ARBA00023054"/>
    </source>
</evidence>
<evidence type="ECO:0000256" key="2">
    <source>
        <dbReference type="ARBA" id="ARBA00010074"/>
    </source>
</evidence>
<dbReference type="InterPro" id="IPR036192">
    <property type="entry name" value="Cell_div_ZapA-like_sf"/>
</dbReference>
<evidence type="ECO:0000256" key="9">
    <source>
        <dbReference type="ARBA" id="ARBA00024910"/>
    </source>
</evidence>
<comment type="caution">
    <text evidence="12">The sequence shown here is derived from an EMBL/GenBank/DDBJ whole genome shotgun (WGS) entry which is preliminary data.</text>
</comment>
<keyword evidence="13" id="KW-1185">Reference proteome</keyword>
<dbReference type="Gene3D" id="1.20.5.50">
    <property type="match status" value="1"/>
</dbReference>
<dbReference type="Pfam" id="PF05164">
    <property type="entry name" value="ZapA"/>
    <property type="match status" value="1"/>
</dbReference>
<evidence type="ECO:0000313" key="13">
    <source>
        <dbReference type="Proteomes" id="UP001595692"/>
    </source>
</evidence>
<evidence type="ECO:0000256" key="11">
    <source>
        <dbReference type="ARBA" id="ARBA00033158"/>
    </source>
</evidence>
<evidence type="ECO:0000256" key="8">
    <source>
        <dbReference type="ARBA" id="ARBA00023306"/>
    </source>
</evidence>
<dbReference type="RefSeq" id="WP_377150407.1">
    <property type="nucleotide sequence ID" value="NZ_JBHSAF010000001.1"/>
</dbReference>
<protein>
    <recommendedName>
        <fullName evidence="3">Cell division protein ZapA</fullName>
    </recommendedName>
    <alternativeName>
        <fullName evidence="11">Z ring-associated protein ZapA</fullName>
    </alternativeName>
</protein>
<proteinExistence type="inferred from homology"/>
<evidence type="ECO:0000256" key="7">
    <source>
        <dbReference type="ARBA" id="ARBA00023210"/>
    </source>
</evidence>